<dbReference type="Pfam" id="PF00295">
    <property type="entry name" value="Glyco_hydro_28"/>
    <property type="match status" value="1"/>
</dbReference>
<reference evidence="7" key="1">
    <citation type="submission" date="2020-10" db="EMBL/GenBank/DDBJ databases">
        <authorList>
            <person name="Gilroy R."/>
        </authorList>
    </citation>
    <scope>NUCLEOTIDE SEQUENCE</scope>
    <source>
        <strain evidence="7">21143</strain>
    </source>
</reference>
<dbReference type="InterPro" id="IPR006626">
    <property type="entry name" value="PbH1"/>
</dbReference>
<feature type="chain" id="PRO_5038953499" evidence="6">
    <location>
        <begin position="20"/>
        <end position="523"/>
    </location>
</feature>
<comment type="caution">
    <text evidence="7">The sequence shown here is derived from an EMBL/GenBank/DDBJ whole genome shotgun (WGS) entry which is preliminary data.</text>
</comment>
<dbReference type="InterPro" id="IPR012334">
    <property type="entry name" value="Pectin_lyas_fold"/>
</dbReference>
<dbReference type="EMBL" id="DVKT01000035">
    <property type="protein sequence ID" value="HIT39329.1"/>
    <property type="molecule type" value="Genomic_DNA"/>
</dbReference>
<evidence type="ECO:0000256" key="3">
    <source>
        <dbReference type="ARBA" id="ARBA00023295"/>
    </source>
</evidence>
<keyword evidence="3 4" id="KW-0326">Glycosidase</keyword>
<evidence type="ECO:0000256" key="4">
    <source>
        <dbReference type="RuleBase" id="RU361169"/>
    </source>
</evidence>
<dbReference type="PANTHER" id="PTHR31339">
    <property type="entry name" value="PECTIN LYASE-RELATED"/>
    <property type="match status" value="1"/>
</dbReference>
<dbReference type="GO" id="GO:0004650">
    <property type="term" value="F:polygalacturonase activity"/>
    <property type="evidence" value="ECO:0007669"/>
    <property type="project" value="InterPro"/>
</dbReference>
<dbReference type="GO" id="GO:0005975">
    <property type="term" value="P:carbohydrate metabolic process"/>
    <property type="evidence" value="ECO:0007669"/>
    <property type="project" value="InterPro"/>
</dbReference>
<dbReference type="InterPro" id="IPR051801">
    <property type="entry name" value="GH28_Enzymes"/>
</dbReference>
<evidence type="ECO:0000256" key="1">
    <source>
        <dbReference type="ARBA" id="ARBA00008834"/>
    </source>
</evidence>
<feature type="compositionally biased region" description="Basic and acidic residues" evidence="5">
    <location>
        <begin position="504"/>
        <end position="516"/>
    </location>
</feature>
<dbReference type="InterPro" id="IPR011050">
    <property type="entry name" value="Pectin_lyase_fold/virulence"/>
</dbReference>
<dbReference type="SMART" id="SM00710">
    <property type="entry name" value="PbH1"/>
    <property type="match status" value="6"/>
</dbReference>
<comment type="similarity">
    <text evidence="1 4">Belongs to the glycosyl hydrolase 28 family.</text>
</comment>
<feature type="region of interest" description="Disordered" evidence="5">
    <location>
        <begin position="504"/>
        <end position="523"/>
    </location>
</feature>
<accession>A0A9D1GFK1</accession>
<gene>
    <name evidence="7" type="ORF">IAD06_04765</name>
</gene>
<name>A0A9D1GFK1_9BACT</name>
<evidence type="ECO:0000256" key="6">
    <source>
        <dbReference type="SAM" id="SignalP"/>
    </source>
</evidence>
<dbReference type="SUPFAM" id="SSF51126">
    <property type="entry name" value="Pectin lyase-like"/>
    <property type="match status" value="1"/>
</dbReference>
<dbReference type="AlphaFoldDB" id="A0A9D1GFK1"/>
<keyword evidence="6" id="KW-0732">Signal</keyword>
<sequence>MRKYIFLFAGLLLAQMSYAALDVRHFGAKGDGTTLDTRAIQSAIDSAAVCGGETVVLPPGRYLSGTLILKNNVALHIEKGAILLGSTSLDDYPQYVSHYVSHINRYSSRSLIFAEGVENISISGEGTIDGQGSLENYPATETETLMGITRRPYLIRVISCKGVKLSDIHLRNSPAWTQHYLDCENVFIDGIDVYNHGNYNNDGIDIDNCRQVRIVNSHFNTDDDAICFKTTNATGRCENVVVANCVIAANCNAMKWGSETNGGFRNFTITNCTFRRAEEPTIYDRPHRTLGGLAIETVDGALLENFNISNISMYGVMTPIFIRLADRGRNYYDGGPSQPAGTLRNIHIANLTARMHGLVTSSITGLEKHPVENVTLTNVHIICDGNGSVEHARKRDLPEREKEYPETLIFADAPASGLFVKNVKGIRMQNVMLEVYESDPRALLFMERVNDALLDGITLVNPSDGPQVILRNSRDIDIEKLRYDGSRVPCIGIEGTDNRRIETDKKYSVDHSDGRNSKKNRHK</sequence>
<evidence type="ECO:0000313" key="8">
    <source>
        <dbReference type="Proteomes" id="UP000886722"/>
    </source>
</evidence>
<keyword evidence="2 4" id="KW-0378">Hydrolase</keyword>
<evidence type="ECO:0000256" key="5">
    <source>
        <dbReference type="SAM" id="MobiDB-lite"/>
    </source>
</evidence>
<evidence type="ECO:0000313" key="7">
    <source>
        <dbReference type="EMBL" id="HIT39329.1"/>
    </source>
</evidence>
<dbReference type="Gene3D" id="2.160.20.10">
    <property type="entry name" value="Single-stranded right-handed beta-helix, Pectin lyase-like"/>
    <property type="match status" value="1"/>
</dbReference>
<organism evidence="7 8">
    <name type="scientific">Candidatus Caccoplasma intestinavium</name>
    <dbReference type="NCBI Taxonomy" id="2840716"/>
    <lineage>
        <taxon>Bacteria</taxon>
        <taxon>Pseudomonadati</taxon>
        <taxon>Bacteroidota</taxon>
        <taxon>Bacteroidia</taxon>
        <taxon>Bacteroidales</taxon>
        <taxon>Bacteroidaceae</taxon>
        <taxon>Bacteroidaceae incertae sedis</taxon>
        <taxon>Candidatus Caccoplasma</taxon>
    </lineage>
</organism>
<evidence type="ECO:0000256" key="2">
    <source>
        <dbReference type="ARBA" id="ARBA00022801"/>
    </source>
</evidence>
<proteinExistence type="inferred from homology"/>
<feature type="signal peptide" evidence="6">
    <location>
        <begin position="1"/>
        <end position="19"/>
    </location>
</feature>
<dbReference type="PANTHER" id="PTHR31339:SF9">
    <property type="entry name" value="PLASMIN AND FIBRONECTIN-BINDING PROTEIN A"/>
    <property type="match status" value="1"/>
</dbReference>
<protein>
    <submittedName>
        <fullName evidence="7">Glycoside hydrolase family 28 protein</fullName>
    </submittedName>
</protein>
<dbReference type="InterPro" id="IPR000743">
    <property type="entry name" value="Glyco_hydro_28"/>
</dbReference>
<reference evidence="7" key="2">
    <citation type="journal article" date="2021" name="PeerJ">
        <title>Extensive microbial diversity within the chicken gut microbiome revealed by metagenomics and culture.</title>
        <authorList>
            <person name="Gilroy R."/>
            <person name="Ravi A."/>
            <person name="Getino M."/>
            <person name="Pursley I."/>
            <person name="Horton D.L."/>
            <person name="Alikhan N.F."/>
            <person name="Baker D."/>
            <person name="Gharbi K."/>
            <person name="Hall N."/>
            <person name="Watson M."/>
            <person name="Adriaenssens E.M."/>
            <person name="Foster-Nyarko E."/>
            <person name="Jarju S."/>
            <person name="Secka A."/>
            <person name="Antonio M."/>
            <person name="Oren A."/>
            <person name="Chaudhuri R.R."/>
            <person name="La Ragione R."/>
            <person name="Hildebrand F."/>
            <person name="Pallen M.J."/>
        </authorList>
    </citation>
    <scope>NUCLEOTIDE SEQUENCE</scope>
    <source>
        <strain evidence="7">21143</strain>
    </source>
</reference>
<dbReference type="Proteomes" id="UP000886722">
    <property type="component" value="Unassembled WGS sequence"/>
</dbReference>